<gene>
    <name evidence="7" type="primary">ORF1</name>
</gene>
<evidence type="ECO:0000256" key="1">
    <source>
        <dbReference type="ARBA" id="ARBA00022679"/>
    </source>
</evidence>
<dbReference type="InterPro" id="IPR043502">
    <property type="entry name" value="DNA/RNA_pol_sf"/>
</dbReference>
<dbReference type="EMBL" id="MW659703">
    <property type="protein sequence ID" value="QXL43060.1"/>
    <property type="molecule type" value="Genomic_RNA"/>
</dbReference>
<organism evidence="7">
    <name type="scientific">Riboviria sp</name>
    <dbReference type="NCBI Taxonomy" id="2585031"/>
    <lineage>
        <taxon>Viruses</taxon>
        <taxon>Riboviria</taxon>
    </lineage>
</organism>
<keyword evidence="1 5" id="KW-0808">Transferase</keyword>
<keyword evidence="2 5" id="KW-0548">Nucleotidyltransferase</keyword>
<dbReference type="GO" id="GO:0000166">
    <property type="term" value="F:nucleotide binding"/>
    <property type="evidence" value="ECO:0007669"/>
    <property type="project" value="UniProtKB-KW"/>
</dbReference>
<evidence type="ECO:0000256" key="6">
    <source>
        <dbReference type="SAM" id="MobiDB-lite"/>
    </source>
</evidence>
<dbReference type="Pfam" id="PF02123">
    <property type="entry name" value="RdRP_4"/>
    <property type="match status" value="1"/>
</dbReference>
<feature type="compositionally biased region" description="Basic residues" evidence="6">
    <location>
        <begin position="1215"/>
        <end position="1231"/>
    </location>
</feature>
<protein>
    <recommendedName>
        <fullName evidence="5">RNA-directed RNA polymerase</fullName>
        <ecNumber evidence="5">2.7.7.48</ecNumber>
    </recommendedName>
</protein>
<evidence type="ECO:0000256" key="4">
    <source>
        <dbReference type="ARBA" id="ARBA00048744"/>
    </source>
</evidence>
<feature type="region of interest" description="Disordered" evidence="6">
    <location>
        <begin position="1210"/>
        <end position="1232"/>
    </location>
</feature>
<dbReference type="EC" id="2.7.7.48" evidence="5"/>
<evidence type="ECO:0000256" key="5">
    <source>
        <dbReference type="RuleBase" id="RU364050"/>
    </source>
</evidence>
<dbReference type="SUPFAM" id="SSF56672">
    <property type="entry name" value="DNA/RNA polymerases"/>
    <property type="match status" value="1"/>
</dbReference>
<feature type="compositionally biased region" description="Low complexity" evidence="6">
    <location>
        <begin position="648"/>
        <end position="663"/>
    </location>
</feature>
<dbReference type="GO" id="GO:0003723">
    <property type="term" value="F:RNA binding"/>
    <property type="evidence" value="ECO:0007669"/>
    <property type="project" value="InterPro"/>
</dbReference>
<evidence type="ECO:0000313" key="7">
    <source>
        <dbReference type="EMBL" id="QXL43060.1"/>
    </source>
</evidence>
<keyword evidence="5" id="KW-0693">Viral RNA replication</keyword>
<dbReference type="GO" id="GO:0006351">
    <property type="term" value="P:DNA-templated transcription"/>
    <property type="evidence" value="ECO:0007669"/>
    <property type="project" value="InterPro"/>
</dbReference>
<evidence type="ECO:0000256" key="3">
    <source>
        <dbReference type="ARBA" id="ARBA00022741"/>
    </source>
</evidence>
<dbReference type="GO" id="GO:0003968">
    <property type="term" value="F:RNA-directed RNA polymerase activity"/>
    <property type="evidence" value="ECO:0007669"/>
    <property type="project" value="UniProtKB-KW"/>
</dbReference>
<feature type="region of interest" description="Disordered" evidence="6">
    <location>
        <begin position="1"/>
        <end position="21"/>
    </location>
</feature>
<comment type="catalytic activity">
    <reaction evidence="4 5">
        <text>RNA(n) + a ribonucleoside 5'-triphosphate = RNA(n+1) + diphosphate</text>
        <dbReference type="Rhea" id="RHEA:21248"/>
        <dbReference type="Rhea" id="RHEA-COMP:14527"/>
        <dbReference type="Rhea" id="RHEA-COMP:17342"/>
        <dbReference type="ChEBI" id="CHEBI:33019"/>
        <dbReference type="ChEBI" id="CHEBI:61557"/>
        <dbReference type="ChEBI" id="CHEBI:140395"/>
        <dbReference type="EC" id="2.7.7.48"/>
    </reaction>
</comment>
<name>A0A8F5DVJ3_9VIRU</name>
<proteinExistence type="predicted"/>
<evidence type="ECO:0000256" key="2">
    <source>
        <dbReference type="ARBA" id="ARBA00022695"/>
    </source>
</evidence>
<sequence length="1918" mass="208344">MPPRQPLAVPTGLAPSATKDKAKPHAASLLSRYGRAGLGLVNSVSLPPLPRWKTTAAQRRVRDACASMAQDSDLSHGRAPGRLSAPVLSKELVEAVVVLYPCAPADVSLGSDLEEAVVYAWGDGLITSTTVLRRKLSVPWLPPGTPGRVVKVSSKLVGATQPYQLQPQAVLEAHTSLLSQGLDQLWLSRGPQGRVQCTDVLLNYATLLADYGDRPQALVVRAAQLLLGWLAELYLTARDPERVDSETKLSFRSGFDVADCELELRECRTKLSWWFYSPTPDHLALVELLCSRLPNAGLRLSDCNPYRVASWPDYATLEPCCVSSRAGLLPTRGAPHFRSWEHLWVTTTAVLARLGLSRQLEAALSTVAQAFSFGGTGRLVLPPVSLSRSLFSAALAADQPLGTTSDAAAGWLPVVRSLPGAVCWLRATLDDLVFCARETWKLEHVVEVSLHPQHQYEPLPAGEPARESPLLTRAVTSLYSPLKVEGVTGAAFWATTGHHRWHLLATREPWGISALQGDTTFSGTLKPRDYWRLLSAAALLGTNFSLTSPAEEPTDWPSLPALPTEEALQAWLFAQREEPLPLSSPVRLSHKGVELRWVEAPPGSLAPRTLLRLPKPQVSQLARALNSVPFVPQQLKLASDPQGDYRSQRLPSSSSSSSCSTPAESPPLPESPRGSLTPRGDSLQQLRPPGRAAPELCPQPAQVLGPVAGVPHPVAAAAQSASKPSLTAAAVAKAHPADPVAVQAGYSAIYGALKTSGYKQFSELDLSPLRPVLDLVALFNKQHTPEGRVEHRRRLCELLPSATTDTLSGILSPLGHTHSTLWYTGLWHGVQLHKPPGGDWLTLAFYARPQEELLLSLLAQPDLVSTLLAAWRGGVVVFGEQHKCYSAFDWYKVPHRLNSEQAFLHFLTVANDGHLPCRQVTLVNQRPCPQLYLPPTSHVGELDLTELQLNLSRAADTATTWPVPCAGSATKGLDTWAAALGSSSGLLTASRLQWFWLAAKECLPPAYCTGSTLDYTKCLTALYSHGCASLYEHNTLELVSEWKVLDVGSGSSGSHCALASLAAGVRLKLGHQLCTKYKLPFASVLSDPVTYPSVAQEAVDATVRAVAEQLGVGEDSLANLEVAHVALTGPLLFGVSARVWAHSTTRGFLQCLAYSKAHRQGGSTDPTTLELLYLPAQHKDGVGHYCCLVPKDRRYGTQLEWDPALAPVPLSGSHKGGKGQARTKRPARRPRQAWLTPASPLARRLDAWLAQQGVPDCGARAALTLWVMSAPVGQRRAREALLPILQAAARTTSLSGWQDTYICEAKKVHEATRKAWVTGELNDPDEVASFHYLHALVGRLGRSPDWSVERAKRRLTTGAPGPDLETLEAALGEPLRQWVVHTLRDVRSWRQPSVRQYAEERWARVAAGTASGVARPRAACPTKGLKRTALESLTLEEVCQLVREGGAEQRARAHPKMQELAKARAIYGVELGHYLAADYLVSTLERHTRAPGAALHVTQADQLSRAAQLVELAEEGYAFSSFDFEDFNSQHTCETMRQLLLGLTDVVLAHTLEEDREDVLAIGNLVADSHLHQVAEYPDGVVAPAELGLFSGSRLTTTVNTLLNLAYTTAGLRAAGLEHTVIHSLHYGDDYVGVFRNLDDVHAAHAAFLRLGVRAQPDKQLAGVGRFEYLRELYWPSGLVLGSLCRSLASAVFGNWEAGPHAAVASASQAHERVLATLALRGATQRGLDELHTMYQHDEACREAYAREWEWEPELLSSLVGSNASRDLAATVALRLGDPGLVGPLTGALHATSVASEAGVPARLQGPERSRRCLAARLQAPRYRLTRALGRALSAVESVSLRQRRFQWLFGLEEVILRLAPHSLPQGKAEWLALAQSQLRPVTEHDYSLHATLHRFCERHRLPAELLDSLGTDLGLRS</sequence>
<reference evidence="7" key="1">
    <citation type="journal article" date="2021" name="Biomedicines">
        <title>Re-Discovery of Giardiavirus: Genomic and Functional Analysis of Viruses from Giardia duodenalis Isolates.</title>
        <authorList>
            <person name="Marucci G."/>
            <person name="Zullino I."/>
            <person name="Bertuccini L."/>
            <person name="Camerini S."/>
            <person name="Cecchetti S."/>
            <person name="Pietrantoni A."/>
            <person name="Casella M."/>
            <person name="Vatta P."/>
            <person name="Greenwood A.D."/>
            <person name="Fiorillo A."/>
            <person name="Lalle M."/>
        </authorList>
    </citation>
    <scope>NUCLEOTIDE SEQUENCE</scope>
    <source>
        <strain evidence="7">GdRV-2</strain>
    </source>
</reference>
<keyword evidence="3 5" id="KW-0547">Nucleotide-binding</keyword>
<feature type="region of interest" description="Disordered" evidence="6">
    <location>
        <begin position="638"/>
        <end position="698"/>
    </location>
</feature>
<dbReference type="InterPro" id="IPR001795">
    <property type="entry name" value="RNA-dir_pol_luteovirus"/>
</dbReference>
<keyword evidence="5" id="KW-0696">RNA-directed RNA polymerase</keyword>
<accession>A0A8F5DVJ3</accession>